<reference evidence="3" key="1">
    <citation type="submission" date="2010-02" db="EMBL/GenBank/DDBJ databases">
        <title>Complete sequence of chromosome of Natrialba magadii ATCC 43099.</title>
        <authorList>
            <consortium name="US DOE Joint Genome Institute"/>
            <person name="Lucas S."/>
            <person name="Copeland A."/>
            <person name="Lapidus A."/>
            <person name="Cheng J.-F."/>
            <person name="Bruce D."/>
            <person name="Goodwin L."/>
            <person name="Pitluck S."/>
            <person name="Davenport K."/>
            <person name="Saunders E."/>
            <person name="Detter J.C."/>
            <person name="Han C."/>
            <person name="Tapia R."/>
            <person name="Land M."/>
            <person name="Hauser L."/>
            <person name="Kyrpides N."/>
            <person name="Mikhailova N."/>
            <person name="De Castro R.E."/>
            <person name="Maupin-Furlow J.A."/>
            <person name="Woyke T."/>
        </authorList>
    </citation>
    <scope>NUCLEOTIDE SEQUENCE [LARGE SCALE GENOMIC DNA]</scope>
    <source>
        <strain evidence="3">ATCC 43099 / DSM 3394 / CCM 3739 / CIP 104546 / IAM 13178 / JCM 8861 / NBRC 102185 / NCIMB 2190 / MS3</strain>
    </source>
</reference>
<feature type="compositionally biased region" description="Acidic residues" evidence="1">
    <location>
        <begin position="65"/>
        <end position="86"/>
    </location>
</feature>
<dbReference type="EMBL" id="CP001932">
    <property type="protein sequence ID" value="ADD06986.1"/>
    <property type="molecule type" value="Genomic_DNA"/>
</dbReference>
<dbReference type="Proteomes" id="UP000001879">
    <property type="component" value="Chromosome"/>
</dbReference>
<protein>
    <submittedName>
        <fullName evidence="2">Uncharacterized protein</fullName>
    </submittedName>
</protein>
<proteinExistence type="predicted"/>
<accession>D3STB9</accession>
<name>D3STB9_NATMM</name>
<gene>
    <name evidence="2" type="ordered locus">Nmag_3436</name>
</gene>
<sequence>MEPARLAHVVRCPADPRRHTAVPSHRGKLDGSTERGRENRENEGKVEDENEGKVEDENEGKGTDEKDEDEDEDEDKDEDEGKNELR</sequence>
<keyword evidence="3" id="KW-1185">Reference proteome</keyword>
<dbReference type="AlphaFoldDB" id="D3STB9"/>
<feature type="compositionally biased region" description="Basic and acidic residues" evidence="1">
    <location>
        <begin position="27"/>
        <end position="64"/>
    </location>
</feature>
<reference evidence="2 3" key="2">
    <citation type="journal article" date="2012" name="BMC Genomics">
        <title>A comparative genomics perspective on the genetic content of the alkaliphilic haloarchaeon Natrialba magadii ATCC 43099T.</title>
        <authorList>
            <person name="Siddaramappa S."/>
            <person name="Challacombe J.F."/>
            <person name="Decastro R.E."/>
            <person name="Pfeiffer F."/>
            <person name="Sastre D.E."/>
            <person name="Gimenez M.I."/>
            <person name="Paggi R.A."/>
            <person name="Detter J.C."/>
            <person name="Davenport K.W."/>
            <person name="Goodwin L.A."/>
            <person name="Kyrpides N."/>
            <person name="Tapia R."/>
            <person name="Pitluck S."/>
            <person name="Lucas S."/>
            <person name="Woyke T."/>
            <person name="Maupin-Furlow J.A."/>
        </authorList>
    </citation>
    <scope>NUCLEOTIDE SEQUENCE [LARGE SCALE GENOMIC DNA]</scope>
    <source>
        <strain evidence="3">ATCC 43099 / DSM 3394 / CCM 3739 / CIP 104546 / IAM 13178 / JCM 8861 / NBRC 102185 / NCIMB 2190 / MS3</strain>
    </source>
</reference>
<dbReference type="KEGG" id="nmg:Nmag_3436"/>
<dbReference type="GeneID" id="8826302"/>
<dbReference type="PaxDb" id="547559-Nmag_3436"/>
<evidence type="ECO:0000256" key="1">
    <source>
        <dbReference type="SAM" id="MobiDB-lite"/>
    </source>
</evidence>
<dbReference type="HOGENOM" id="CLU_2490554_0_0_2"/>
<feature type="region of interest" description="Disordered" evidence="1">
    <location>
        <begin position="1"/>
        <end position="86"/>
    </location>
</feature>
<organism evidence="2 3">
    <name type="scientific">Natrialba magadii (strain ATCC 43099 / DSM 3394 / CCM 3739 / CIP 104546 / IAM 13178 / JCM 8861 / NBRC 102185 / NCIMB 2190 / MS3)</name>
    <name type="common">Natronobacterium magadii</name>
    <dbReference type="NCBI Taxonomy" id="547559"/>
    <lineage>
        <taxon>Archaea</taxon>
        <taxon>Methanobacteriati</taxon>
        <taxon>Methanobacteriota</taxon>
        <taxon>Stenosarchaea group</taxon>
        <taxon>Halobacteria</taxon>
        <taxon>Halobacteriales</taxon>
        <taxon>Natrialbaceae</taxon>
        <taxon>Natrialba</taxon>
    </lineage>
</organism>
<dbReference type="RefSeq" id="WP_012996835.1">
    <property type="nucleotide sequence ID" value="NC_013922.1"/>
</dbReference>
<evidence type="ECO:0000313" key="2">
    <source>
        <dbReference type="EMBL" id="ADD06986.1"/>
    </source>
</evidence>
<evidence type="ECO:0000313" key="3">
    <source>
        <dbReference type="Proteomes" id="UP000001879"/>
    </source>
</evidence>